<evidence type="ECO:0000313" key="3">
    <source>
        <dbReference type="Proteomes" id="UP000265618"/>
    </source>
</evidence>
<reference evidence="2 3" key="1">
    <citation type="journal article" date="2018" name="PLoS ONE">
        <title>The draft genome of Kipferlia bialata reveals reductive genome evolution in fornicate parasites.</title>
        <authorList>
            <person name="Tanifuji G."/>
            <person name="Takabayashi S."/>
            <person name="Kume K."/>
            <person name="Takagi M."/>
            <person name="Nakayama T."/>
            <person name="Kamikawa R."/>
            <person name="Inagaki Y."/>
            <person name="Hashimoto T."/>
        </authorList>
    </citation>
    <scope>NUCLEOTIDE SEQUENCE [LARGE SCALE GENOMIC DNA]</scope>
    <source>
        <strain evidence="2">NY0173</strain>
    </source>
</reference>
<accession>A0A9K3GIM9</accession>
<name>A0A9K3GIM9_9EUKA</name>
<dbReference type="AlphaFoldDB" id="A0A9K3GIM9"/>
<gene>
    <name evidence="2" type="ORF">KIPB_006981</name>
</gene>
<keyword evidence="3" id="KW-1185">Reference proteome</keyword>
<dbReference type="Proteomes" id="UP000265618">
    <property type="component" value="Unassembled WGS sequence"/>
</dbReference>
<feature type="compositionally biased region" description="Acidic residues" evidence="1">
    <location>
        <begin position="456"/>
        <end position="468"/>
    </location>
</feature>
<evidence type="ECO:0000256" key="1">
    <source>
        <dbReference type="SAM" id="MobiDB-lite"/>
    </source>
</evidence>
<dbReference type="EMBL" id="BDIP01001888">
    <property type="protein sequence ID" value="GIQ85334.1"/>
    <property type="molecule type" value="Genomic_DNA"/>
</dbReference>
<organism evidence="2 3">
    <name type="scientific">Kipferlia bialata</name>
    <dbReference type="NCBI Taxonomy" id="797122"/>
    <lineage>
        <taxon>Eukaryota</taxon>
        <taxon>Metamonada</taxon>
        <taxon>Carpediemonas-like organisms</taxon>
        <taxon>Kipferlia</taxon>
    </lineage>
</organism>
<comment type="caution">
    <text evidence="2">The sequence shown here is derived from an EMBL/GenBank/DDBJ whole genome shotgun (WGS) entry which is preliminary data.</text>
</comment>
<sequence>ISDGRARTSSVAPKHYISEHVYKEAATLVTVLLDLGRLSKAQTEAVAQTAFKLLSTRIKIDIVSTLGLCRLLSSPHVHEALKSTVVGHPRELANRYLLVQMNQNQDISSEFYYQCCDALVRGAGYDPSVLDRQYRRVYDPSIPLVPLLDTATTAGDTPLDPSAHSEAHTNLALAEVIKEVVASTRNPMSLPFLNRYAPLLYPHRGMLQNNIISLIHKQASDRDTNKLSTQLVYLVNPVLEWTQRSKEQGATSIPFEVSFCNNVVLWLMKIIIYMAGVTSNNPMDERRRRMELRTVTDLLDTCLCVWSTKEVDLVYTQAHPRGQSTVIFPSTILAAAFAESAAPQGHAKHRSLPAIVDSLDCVWRHKPHTFLAQPLPCLADVLSVALVATDRSSVVGGILHSVLKHFTMERIDEVCGKRPAIAPTPAFQISTQHGVNTSRWKLPSAAPAKNLLSQDGEGEAEGEGEGDTDAPPLPELIPSDQAVQDMARQLQIFRSHLRKRLDSDVNAVHSLCRKIAMAVQYKRQEISEQGLGGVNGIRQPGGAMGSLSFGAKAGTPGLEDIPLEMADTGRAQAKATHRVSVKYPQDLYQKLASVQQTVRLICIMANHNLGWVDPYLSILVKLFSHLVKHDVIGNLTVLFPIRTEMQRLHQSYSYCRNVHDIINHTLPLIIDLAAARMTQLTTWYSVSGQMHRVYKGSHKMRQNHDKNKAMLYNLKG</sequence>
<proteinExistence type="predicted"/>
<feature type="region of interest" description="Disordered" evidence="1">
    <location>
        <begin position="453"/>
        <end position="477"/>
    </location>
</feature>
<feature type="non-terminal residue" evidence="2">
    <location>
        <position position="1"/>
    </location>
</feature>
<evidence type="ECO:0000313" key="2">
    <source>
        <dbReference type="EMBL" id="GIQ85334.1"/>
    </source>
</evidence>
<protein>
    <submittedName>
        <fullName evidence="2">Uncharacterized protein</fullName>
    </submittedName>
</protein>